<dbReference type="KEGG" id="phu:Phum_PHUM065540"/>
<feature type="region of interest" description="Disordered" evidence="1">
    <location>
        <begin position="28"/>
        <end position="52"/>
    </location>
</feature>
<dbReference type="EnsemblMetazoa" id="PHUM065540-RA">
    <property type="protein sequence ID" value="PHUM065540-PA"/>
    <property type="gene ID" value="PHUM065540"/>
</dbReference>
<evidence type="ECO:0000313" key="5">
    <source>
        <dbReference type="Proteomes" id="UP000009046"/>
    </source>
</evidence>
<evidence type="ECO:0000256" key="1">
    <source>
        <dbReference type="SAM" id="MobiDB-lite"/>
    </source>
</evidence>
<dbReference type="eggNOG" id="ENOG502S11Q">
    <property type="taxonomic scope" value="Eukaryota"/>
</dbReference>
<feature type="compositionally biased region" description="Basic residues" evidence="1">
    <location>
        <begin position="315"/>
        <end position="324"/>
    </location>
</feature>
<reference evidence="4" key="3">
    <citation type="submission" date="2020-05" db="UniProtKB">
        <authorList>
            <consortium name="EnsemblMetazoa"/>
        </authorList>
    </citation>
    <scope>IDENTIFICATION</scope>
    <source>
        <strain evidence="4">USDA</strain>
    </source>
</reference>
<dbReference type="OrthoDB" id="8186197at2759"/>
<dbReference type="TCDB" id="9.B.421.1.2">
    <property type="family name" value="the sanpodo (spdo) family"/>
</dbReference>
<feature type="region of interest" description="Disordered" evidence="1">
    <location>
        <begin position="480"/>
        <end position="499"/>
    </location>
</feature>
<dbReference type="CTD" id="8231111"/>
<protein>
    <submittedName>
        <fullName evidence="3 4">Uncharacterized protein</fullName>
    </submittedName>
</protein>
<evidence type="ECO:0000313" key="4">
    <source>
        <dbReference type="EnsemblMetazoa" id="PHUM065540-PA"/>
    </source>
</evidence>
<keyword evidence="2" id="KW-1133">Transmembrane helix</keyword>
<keyword evidence="2" id="KW-0812">Transmembrane</keyword>
<dbReference type="EMBL" id="AAZO01000766">
    <property type="status" value="NOT_ANNOTATED_CDS"/>
    <property type="molecule type" value="Genomic_DNA"/>
</dbReference>
<feature type="transmembrane region" description="Helical" evidence="2">
    <location>
        <begin position="596"/>
        <end position="618"/>
    </location>
</feature>
<gene>
    <name evidence="4" type="primary">8231111</name>
    <name evidence="3" type="ORF">Phum_PHUM065540</name>
</gene>
<feature type="compositionally biased region" description="Polar residues" evidence="1">
    <location>
        <begin position="339"/>
        <end position="350"/>
    </location>
</feature>
<dbReference type="EMBL" id="DS235033">
    <property type="protein sequence ID" value="EEB10789.1"/>
    <property type="molecule type" value="Genomic_DNA"/>
</dbReference>
<dbReference type="VEuPathDB" id="VectorBase:PHUM065540"/>
<proteinExistence type="predicted"/>
<feature type="compositionally biased region" description="Polar residues" evidence="1">
    <location>
        <begin position="225"/>
        <end position="238"/>
    </location>
</feature>
<dbReference type="HOGENOM" id="CLU_379144_0_0_1"/>
<feature type="region of interest" description="Disordered" evidence="1">
    <location>
        <begin position="314"/>
        <end position="406"/>
    </location>
</feature>
<keyword evidence="5" id="KW-1185">Reference proteome</keyword>
<keyword evidence="2" id="KW-0472">Membrane</keyword>
<sequence>MGTPNGYNNPAYCHQYDSSLYDYQYVPEIDPDSPDLNEDKNRRRQIQQTQQTTLVHPNYQKEFSGSDEFGGSDESNGSIIIEECNNRRVTLICEKRSQVDKNGKGYYNDGNAAKNQQRYHRYEEIPSDDDNYNIVKQSNKKKSIHRYAEILPDENGYPTLKKTIEVNKSHDDDDNDDDDDDDNYSFSKNYNKKNYKPRAVSPNDYSSTVVTPSRRQQNDYHPVMSPSNSISTSPGQMFNNNNNNNNTFIPIKTNSFEMSELSPTRSFDSPKRLLLNQQTFFMRSPKRQPPIGASSVNDNHEPFIVSKCILPSHLQKTKNNKRSHSAPNSPKKYRDLSQHRPSSPNKSTTPFDKKVMQIFHVKSTSGKGKNKTLNDRQNKTARRNISNYFTDPPPTQPLTPRKKSQPEISRIMTRGSPYKPTTTTTTEINPSKTAIITPIFQRKNQTENVSPMRNIQTISKTFQSTGNIFKTINREQNQSFNVSRQQLQQQQQQQPTTRIKRNQSVPNFAHTFMLENGVVVRKSNDIYYNDKNLKTPQKYSSIDNNPVQISPVKNINNNNNNSNNKSRFSFMEDFSSWSNTDDDYYYYHPKFTSTCFMIATIIHLITATGTCAISFYLLSKIGRRYYLDFGLLSGFINFILGLLGFRSYCWRWLPNRNYVTGFVTLAAFSTLTCVGLSYLILMKPMAGDPILDILGGAICAVSVFTIILALTGLTMSGCCKSPPPDNRVNDL</sequence>
<dbReference type="STRING" id="121224.E0VBN3"/>
<name>E0VBN3_PEDHC</name>
<dbReference type="Proteomes" id="UP000009046">
    <property type="component" value="Unassembled WGS sequence"/>
</dbReference>
<reference evidence="3" key="1">
    <citation type="submission" date="2007-04" db="EMBL/GenBank/DDBJ databases">
        <title>Annotation of Pediculus humanus corporis strain USDA.</title>
        <authorList>
            <person name="Kirkness E."/>
            <person name="Hannick L."/>
            <person name="Hass B."/>
            <person name="Bruggner R."/>
            <person name="Lawson D."/>
            <person name="Bidwell S."/>
            <person name="Joardar V."/>
            <person name="Caler E."/>
            <person name="Walenz B."/>
            <person name="Inman J."/>
            <person name="Schobel S."/>
            <person name="Galinsky K."/>
            <person name="Amedeo P."/>
            <person name="Strausberg R."/>
        </authorList>
    </citation>
    <scope>NUCLEOTIDE SEQUENCE</scope>
    <source>
        <strain evidence="3">USDA</strain>
    </source>
</reference>
<organism>
    <name type="scientific">Pediculus humanus subsp. corporis</name>
    <name type="common">Body louse</name>
    <dbReference type="NCBI Taxonomy" id="121224"/>
    <lineage>
        <taxon>Eukaryota</taxon>
        <taxon>Metazoa</taxon>
        <taxon>Ecdysozoa</taxon>
        <taxon>Arthropoda</taxon>
        <taxon>Hexapoda</taxon>
        <taxon>Insecta</taxon>
        <taxon>Pterygota</taxon>
        <taxon>Neoptera</taxon>
        <taxon>Paraneoptera</taxon>
        <taxon>Psocodea</taxon>
        <taxon>Troctomorpha</taxon>
        <taxon>Phthiraptera</taxon>
        <taxon>Anoplura</taxon>
        <taxon>Pediculidae</taxon>
        <taxon>Pediculus</taxon>
    </lineage>
</organism>
<feature type="transmembrane region" description="Helical" evidence="2">
    <location>
        <begin position="693"/>
        <end position="715"/>
    </location>
</feature>
<feature type="transmembrane region" description="Helical" evidence="2">
    <location>
        <begin position="625"/>
        <end position="646"/>
    </location>
</feature>
<dbReference type="AlphaFoldDB" id="E0VBN3"/>
<feature type="compositionally biased region" description="Polar residues" evidence="1">
    <location>
        <begin position="203"/>
        <end position="215"/>
    </location>
</feature>
<feature type="transmembrane region" description="Helical" evidence="2">
    <location>
        <begin position="658"/>
        <end position="681"/>
    </location>
</feature>
<feature type="compositionally biased region" description="Low complexity" evidence="1">
    <location>
        <begin position="485"/>
        <end position="494"/>
    </location>
</feature>
<feature type="region of interest" description="Disordered" evidence="1">
    <location>
        <begin position="167"/>
        <end position="250"/>
    </location>
</feature>
<dbReference type="GeneID" id="8231111"/>
<accession>E0VBN3</accession>
<dbReference type="InParanoid" id="E0VBN3"/>
<dbReference type="RefSeq" id="XP_002423527.1">
    <property type="nucleotide sequence ID" value="XM_002423482.1"/>
</dbReference>
<feature type="compositionally biased region" description="Acidic residues" evidence="1">
    <location>
        <begin position="172"/>
        <end position="183"/>
    </location>
</feature>
<reference evidence="3" key="2">
    <citation type="submission" date="2007-04" db="EMBL/GenBank/DDBJ databases">
        <title>The genome of the human body louse.</title>
        <authorList>
            <consortium name="The Human Body Louse Genome Consortium"/>
            <person name="Kirkness E."/>
            <person name="Walenz B."/>
            <person name="Hass B."/>
            <person name="Bruggner R."/>
            <person name="Strausberg R."/>
        </authorList>
    </citation>
    <scope>NUCLEOTIDE SEQUENCE</scope>
    <source>
        <strain evidence="3">USDA</strain>
    </source>
</reference>
<evidence type="ECO:0000313" key="3">
    <source>
        <dbReference type="EMBL" id="EEB10789.1"/>
    </source>
</evidence>
<evidence type="ECO:0000256" key="2">
    <source>
        <dbReference type="SAM" id="Phobius"/>
    </source>
</evidence>